<protein>
    <recommendedName>
        <fullName evidence="4">1,4-dihydroxy-6-naphtoate synthase</fullName>
        <ecNumber evidence="4">4.1.99.29</ecNumber>
    </recommendedName>
    <alternativeName>
        <fullName evidence="4">Menaquinone biosynthetic enzyme MqnD</fullName>
    </alternativeName>
</protein>
<comment type="function">
    <text evidence="4">Catalyzes the conversion of cyclic dehypoxanthine futalosine (cyclic DHFL) into 1,4-dihydroxy-6-naphthoate, a step in the biosynthesis of menaquinone (MK, vitamin K2).</text>
</comment>
<dbReference type="PANTHER" id="PTHR37167">
    <property type="entry name" value="1,4-DIHYDROXY-6-NAPHTOATE SYNTHASE"/>
    <property type="match status" value="1"/>
</dbReference>
<dbReference type="RefSeq" id="WP_237383679.1">
    <property type="nucleotide sequence ID" value="NZ_CP071793.1"/>
</dbReference>
<evidence type="ECO:0000256" key="3">
    <source>
        <dbReference type="ARBA" id="ARBA00023239"/>
    </source>
</evidence>
<evidence type="ECO:0000313" key="6">
    <source>
        <dbReference type="Proteomes" id="UP000663929"/>
    </source>
</evidence>
<evidence type="ECO:0000256" key="2">
    <source>
        <dbReference type="ARBA" id="ARBA00022428"/>
    </source>
</evidence>
<dbReference type="PANTHER" id="PTHR37167:SF1">
    <property type="entry name" value="1,4-DIHYDROXY-6-NAPHTOATE SYNTHASE"/>
    <property type="match status" value="1"/>
</dbReference>
<dbReference type="SUPFAM" id="SSF53850">
    <property type="entry name" value="Periplasmic binding protein-like II"/>
    <property type="match status" value="1"/>
</dbReference>
<evidence type="ECO:0000256" key="4">
    <source>
        <dbReference type="HAMAP-Rule" id="MF_00996"/>
    </source>
</evidence>
<accession>A0A8A4TW45</accession>
<name>A0A8A4TW45_SULCO</name>
<gene>
    <name evidence="4" type="primary">mqnD</name>
    <name evidence="5" type="ORF">J3U87_14070</name>
</gene>
<dbReference type="KEGG" id="scor:J3U87_14070"/>
<keyword evidence="6" id="KW-1185">Reference proteome</keyword>
<dbReference type="Pfam" id="PF02621">
    <property type="entry name" value="VitK2_biosynth"/>
    <property type="match status" value="1"/>
</dbReference>
<evidence type="ECO:0000256" key="1">
    <source>
        <dbReference type="ARBA" id="ARBA00004863"/>
    </source>
</evidence>
<proteinExistence type="inferred from homology"/>
<feature type="binding site" evidence="4">
    <location>
        <begin position="53"/>
        <end position="55"/>
    </location>
    <ligand>
        <name>substrate</name>
    </ligand>
</feature>
<feature type="binding site" evidence="4">
    <location>
        <begin position="107"/>
        <end position="108"/>
    </location>
    <ligand>
        <name>substrate</name>
    </ligand>
</feature>
<keyword evidence="2 4" id="KW-0474">Menaquinone biosynthesis</keyword>
<sequence>MHKLAISPCPNDTFAFYGLLHGKTAYRGRLETTFADIEELNRLCLEGHVDFCKISFGVYPAVQDRYRLLEAGSALGFGCGPLVVARHELSRADLAGKRIAIPGRHTTAALLLDLYLDGDYQPVEMVFDRIMPACAAGEVDAGLIIHESRFTYDRHGLSRAVDLGEWWEHETGHPIPLGGIVARRDLDPAETAAFDAALTASIDYAHAHDAEVERFMRLHAAEIERDVMQRHVALYVNAFTRGLGARGRAAIEDLAERAAKLRG</sequence>
<feature type="active site" description="Proton acceptor" evidence="4">
    <location>
        <position position="146"/>
    </location>
</feature>
<dbReference type="AlphaFoldDB" id="A0A8A4TW45"/>
<dbReference type="EMBL" id="CP071793">
    <property type="protein sequence ID" value="QTD53577.1"/>
    <property type="molecule type" value="Genomic_DNA"/>
</dbReference>
<dbReference type="EC" id="4.1.99.29" evidence="4"/>
<comment type="catalytic activity">
    <reaction evidence="4">
        <text>cyclic dehypoxanthinylfutalosinate = 1,4-dihydroxy-6-naphthoate + dihydroxyacetone</text>
        <dbReference type="Rhea" id="RHEA:33087"/>
        <dbReference type="ChEBI" id="CHEBI:16016"/>
        <dbReference type="ChEBI" id="CHEBI:64254"/>
        <dbReference type="ChEBI" id="CHEBI:64270"/>
        <dbReference type="EC" id="4.1.99.29"/>
    </reaction>
</comment>
<dbReference type="CDD" id="cd13635">
    <property type="entry name" value="PBP2_Ttha1568_Mqnd"/>
    <property type="match status" value="1"/>
</dbReference>
<dbReference type="Gene3D" id="3.40.190.10">
    <property type="entry name" value="Periplasmic binding protein-like II"/>
    <property type="match status" value="2"/>
</dbReference>
<comment type="similarity">
    <text evidence="4">Belongs to the MqnA/MqnD family. MqnD subfamily.</text>
</comment>
<organism evidence="5 6">
    <name type="scientific">Sulfidibacter corallicola</name>
    <dbReference type="NCBI Taxonomy" id="2818388"/>
    <lineage>
        <taxon>Bacteria</taxon>
        <taxon>Pseudomonadati</taxon>
        <taxon>Acidobacteriota</taxon>
        <taxon>Holophagae</taxon>
        <taxon>Acanthopleuribacterales</taxon>
        <taxon>Acanthopleuribacteraceae</taxon>
        <taxon>Sulfidibacter</taxon>
    </lineage>
</organism>
<dbReference type="Proteomes" id="UP000663929">
    <property type="component" value="Chromosome"/>
</dbReference>
<dbReference type="GO" id="GO:0009234">
    <property type="term" value="P:menaquinone biosynthetic process"/>
    <property type="evidence" value="ECO:0007669"/>
    <property type="project" value="UniProtKB-UniRule"/>
</dbReference>
<keyword evidence="3 4" id="KW-0456">Lyase</keyword>
<dbReference type="GO" id="GO:0016830">
    <property type="term" value="F:carbon-carbon lyase activity"/>
    <property type="evidence" value="ECO:0007669"/>
    <property type="project" value="UniProtKB-UniRule"/>
</dbReference>
<evidence type="ECO:0000313" key="5">
    <source>
        <dbReference type="EMBL" id="QTD53577.1"/>
    </source>
</evidence>
<dbReference type="UniPathway" id="UPA00079"/>
<dbReference type="InterPro" id="IPR030869">
    <property type="entry name" value="MqnD"/>
</dbReference>
<dbReference type="HAMAP" id="MF_00996">
    <property type="entry name" value="MqnD"/>
    <property type="match status" value="1"/>
</dbReference>
<reference evidence="5" key="1">
    <citation type="submission" date="2021-03" db="EMBL/GenBank/DDBJ databases">
        <title>Acanthopleuribacteraceae sp. M133.</title>
        <authorList>
            <person name="Wang G."/>
        </authorList>
    </citation>
    <scope>NUCLEOTIDE SEQUENCE</scope>
    <source>
        <strain evidence="5">M133</strain>
    </source>
</reference>
<dbReference type="InterPro" id="IPR003773">
    <property type="entry name" value="Menaquinone_biosynth"/>
</dbReference>
<comment type="pathway">
    <text evidence="1 4">Quinol/quinone metabolism; menaquinone biosynthesis.</text>
</comment>